<sequence>MRGSTPRLATKRLRSLSIIKINRAACPLWLNAGKKRWME</sequence>
<proteinExistence type="predicted"/>
<accession>A0AAT9J8F8</accession>
<reference evidence="1" key="1">
    <citation type="journal article" date="2023" name="Microbiome">
        <title>Phages are unrecognized players in the ecology of the oral pathogen Porphyromonas gingivalis.</title>
        <authorList>
            <person name="Matrishin C.B."/>
            <person name="Haase E.M."/>
            <person name="Dewhirst F.E."/>
            <person name="Mark Welch J.L."/>
            <person name="Miranda-Sanchez F."/>
            <person name="Chen T."/>
            <person name="MacFarland D.C."/>
            <person name="Kauffman K.M."/>
        </authorList>
    </citation>
    <scope>NUCLEOTIDE SEQUENCE</scope>
</reference>
<reference evidence="1" key="2">
    <citation type="submission" date="2024-05" db="EMBL/GenBank/DDBJ databases">
        <authorList>
            <person name="Matrishin C.B."/>
            <person name="Kauffman K.M."/>
        </authorList>
    </citation>
    <scope>NUCLEOTIDE SEQUENCE</scope>
</reference>
<name>A0AAT9J8F8_9CAUD</name>
<organism evidence="1">
    <name type="scientific">Porphyromonas phage phage018a_AFR5B1</name>
    <dbReference type="NCBI Taxonomy" id="3154108"/>
    <lineage>
        <taxon>Viruses</taxon>
        <taxon>Duplodnaviria</taxon>
        <taxon>Heunggongvirae</taxon>
        <taxon>Uroviricota</taxon>
        <taxon>Caudoviricetes</taxon>
        <taxon>Nixviridae</taxon>
        <taxon>Dewhirstvirus</taxon>
        <taxon>Dewhirstvirus pging00L</taxon>
    </lineage>
</organism>
<protein>
    <submittedName>
        <fullName evidence="1">Uncharacterized protein</fullName>
    </submittedName>
</protein>
<evidence type="ECO:0000313" key="1">
    <source>
        <dbReference type="EMBL" id="DBA55421.1"/>
    </source>
</evidence>
<dbReference type="EMBL" id="BK068099">
    <property type="protein sequence ID" value="DBA55421.1"/>
    <property type="molecule type" value="Genomic_DNA"/>
</dbReference>